<dbReference type="PANTHER" id="PTHR47686:SF1">
    <property type="entry name" value="CALCYCLIN-BINDING PROTEIN"/>
    <property type="match status" value="1"/>
</dbReference>
<reference evidence="2 3" key="1">
    <citation type="journal article" date="2018" name="Front. Plant Sci.">
        <title>Red Clover (Trifolium pratense) and Zigzag Clover (T. medium) - A Picture of Genomic Similarities and Differences.</title>
        <authorList>
            <person name="Dluhosova J."/>
            <person name="Istvanek J."/>
            <person name="Nedelnik J."/>
            <person name="Repkova J."/>
        </authorList>
    </citation>
    <scope>NUCLEOTIDE SEQUENCE [LARGE SCALE GENOMIC DNA]</scope>
    <source>
        <strain evidence="3">cv. 10/8</strain>
        <tissue evidence="2">Leaf</tissue>
    </source>
</reference>
<organism evidence="2 3">
    <name type="scientific">Trifolium medium</name>
    <dbReference type="NCBI Taxonomy" id="97028"/>
    <lineage>
        <taxon>Eukaryota</taxon>
        <taxon>Viridiplantae</taxon>
        <taxon>Streptophyta</taxon>
        <taxon>Embryophyta</taxon>
        <taxon>Tracheophyta</taxon>
        <taxon>Spermatophyta</taxon>
        <taxon>Magnoliopsida</taxon>
        <taxon>eudicotyledons</taxon>
        <taxon>Gunneridae</taxon>
        <taxon>Pentapetalae</taxon>
        <taxon>rosids</taxon>
        <taxon>fabids</taxon>
        <taxon>Fabales</taxon>
        <taxon>Fabaceae</taxon>
        <taxon>Papilionoideae</taxon>
        <taxon>50 kb inversion clade</taxon>
        <taxon>NPAAA clade</taxon>
        <taxon>Hologalegina</taxon>
        <taxon>IRL clade</taxon>
        <taxon>Trifolieae</taxon>
        <taxon>Trifolium</taxon>
    </lineage>
</organism>
<dbReference type="InterPro" id="IPR007699">
    <property type="entry name" value="SGS_dom"/>
</dbReference>
<proteinExistence type="predicted"/>
<dbReference type="PANTHER" id="PTHR47686">
    <property type="entry name" value="SGS DOMAIN-CONTAINING PROTEIN"/>
    <property type="match status" value="1"/>
</dbReference>
<protein>
    <submittedName>
        <fullName evidence="2">Calcyclin-binding protein</fullName>
    </submittedName>
</protein>
<dbReference type="EMBL" id="LXQA010450775">
    <property type="protein sequence ID" value="MCI52658.1"/>
    <property type="molecule type" value="Genomic_DNA"/>
</dbReference>
<feature type="domain" description="SGS" evidence="1">
    <location>
        <begin position="1"/>
        <end position="36"/>
    </location>
</feature>
<sequence length="36" mass="4239">MDREKDPMAGIMDLMKNMYEDGDEEMKKTIAKAWTD</sequence>
<dbReference type="PROSITE" id="PS51048">
    <property type="entry name" value="SGS"/>
    <property type="match status" value="1"/>
</dbReference>
<evidence type="ECO:0000313" key="3">
    <source>
        <dbReference type="Proteomes" id="UP000265520"/>
    </source>
</evidence>
<evidence type="ECO:0000313" key="2">
    <source>
        <dbReference type="EMBL" id="MCI52658.1"/>
    </source>
</evidence>
<dbReference type="AlphaFoldDB" id="A0A392SUV8"/>
<evidence type="ECO:0000259" key="1">
    <source>
        <dbReference type="PROSITE" id="PS51048"/>
    </source>
</evidence>
<dbReference type="Proteomes" id="UP000265520">
    <property type="component" value="Unassembled WGS sequence"/>
</dbReference>
<keyword evidence="3" id="KW-1185">Reference proteome</keyword>
<name>A0A392SUV8_9FABA</name>
<accession>A0A392SUV8</accession>
<comment type="caution">
    <text evidence="2">The sequence shown here is derived from an EMBL/GenBank/DDBJ whole genome shotgun (WGS) entry which is preliminary data.</text>
</comment>
<feature type="non-terminal residue" evidence="2">
    <location>
        <position position="36"/>
    </location>
</feature>